<sequence>MGQIQFMTGNSAVAYGAKLARVGVISVYPITPQTSIAEKLASFVAAGELRAEYITIESEHSALSSCIGACAMGVRPFTATSSQGLTYMHEMLTYASGGRFPLVLTVANRALAPPWNIWGEHQDSIQQ</sequence>
<dbReference type="InterPro" id="IPR029061">
    <property type="entry name" value="THDP-binding"/>
</dbReference>
<gene>
    <name evidence="3" type="ORF">S01H1_48878</name>
</gene>
<organism evidence="3">
    <name type="scientific">marine sediment metagenome</name>
    <dbReference type="NCBI Taxonomy" id="412755"/>
    <lineage>
        <taxon>unclassified sequences</taxon>
        <taxon>metagenomes</taxon>
        <taxon>ecological metagenomes</taxon>
    </lineage>
</organism>
<dbReference type="InterPro" id="IPR002880">
    <property type="entry name" value="Pyrv_Fd/Flavodoxin_OxRdtase_N"/>
</dbReference>
<dbReference type="Pfam" id="PF01855">
    <property type="entry name" value="POR_N"/>
    <property type="match status" value="1"/>
</dbReference>
<feature type="non-terminal residue" evidence="3">
    <location>
        <position position="127"/>
    </location>
</feature>
<feature type="domain" description="Pyruvate flavodoxin/ferredoxin oxidoreductase pyrimidine binding" evidence="2">
    <location>
        <begin position="16"/>
        <end position="126"/>
    </location>
</feature>
<dbReference type="PANTHER" id="PTHR32154">
    <property type="entry name" value="PYRUVATE-FLAVODOXIN OXIDOREDUCTASE-RELATED"/>
    <property type="match status" value="1"/>
</dbReference>
<dbReference type="GO" id="GO:0016491">
    <property type="term" value="F:oxidoreductase activity"/>
    <property type="evidence" value="ECO:0007669"/>
    <property type="project" value="UniProtKB-KW"/>
</dbReference>
<dbReference type="CDD" id="cd07034">
    <property type="entry name" value="TPP_PYR_PFOR_IOR-alpha_like"/>
    <property type="match status" value="1"/>
</dbReference>
<dbReference type="EMBL" id="BARS01031407">
    <property type="protein sequence ID" value="GAG17784.1"/>
    <property type="molecule type" value="Genomic_DNA"/>
</dbReference>
<dbReference type="AlphaFoldDB" id="X0VHJ8"/>
<dbReference type="SUPFAM" id="SSF52518">
    <property type="entry name" value="Thiamin diphosphate-binding fold (THDP-binding)"/>
    <property type="match status" value="1"/>
</dbReference>
<dbReference type="GO" id="GO:0006979">
    <property type="term" value="P:response to oxidative stress"/>
    <property type="evidence" value="ECO:0007669"/>
    <property type="project" value="TreeGrafter"/>
</dbReference>
<keyword evidence="1" id="KW-0560">Oxidoreductase</keyword>
<comment type="caution">
    <text evidence="3">The sequence shown here is derived from an EMBL/GenBank/DDBJ whole genome shotgun (WGS) entry which is preliminary data.</text>
</comment>
<dbReference type="InterPro" id="IPR050722">
    <property type="entry name" value="Pyruvate:ferred/Flavod_OxRd"/>
</dbReference>
<dbReference type="Gene3D" id="3.40.50.970">
    <property type="match status" value="1"/>
</dbReference>
<name>X0VHJ8_9ZZZZ</name>
<evidence type="ECO:0000256" key="1">
    <source>
        <dbReference type="ARBA" id="ARBA00023002"/>
    </source>
</evidence>
<evidence type="ECO:0000313" key="3">
    <source>
        <dbReference type="EMBL" id="GAG17784.1"/>
    </source>
</evidence>
<evidence type="ECO:0000259" key="2">
    <source>
        <dbReference type="Pfam" id="PF01855"/>
    </source>
</evidence>
<accession>X0VHJ8</accession>
<dbReference type="PANTHER" id="PTHR32154:SF0">
    <property type="entry name" value="PYRUVATE-FLAVODOXIN OXIDOREDUCTASE-RELATED"/>
    <property type="match status" value="1"/>
</dbReference>
<reference evidence="3" key="1">
    <citation type="journal article" date="2014" name="Front. Microbiol.">
        <title>High frequency of phylogenetically diverse reductive dehalogenase-homologous genes in deep subseafloor sedimentary metagenomes.</title>
        <authorList>
            <person name="Kawai M."/>
            <person name="Futagami T."/>
            <person name="Toyoda A."/>
            <person name="Takaki Y."/>
            <person name="Nishi S."/>
            <person name="Hori S."/>
            <person name="Arai W."/>
            <person name="Tsubouchi T."/>
            <person name="Morono Y."/>
            <person name="Uchiyama I."/>
            <person name="Ito T."/>
            <person name="Fujiyama A."/>
            <person name="Inagaki F."/>
            <person name="Takami H."/>
        </authorList>
    </citation>
    <scope>NUCLEOTIDE SEQUENCE</scope>
    <source>
        <strain evidence="3">Expedition CK06-06</strain>
    </source>
</reference>
<protein>
    <recommendedName>
        <fullName evidence="2">Pyruvate flavodoxin/ferredoxin oxidoreductase pyrimidine binding domain-containing protein</fullName>
    </recommendedName>
</protein>
<proteinExistence type="predicted"/>